<dbReference type="GO" id="GO:0006598">
    <property type="term" value="P:polyamine catabolic process"/>
    <property type="evidence" value="ECO:0007669"/>
    <property type="project" value="TreeGrafter"/>
</dbReference>
<name>A0A3Q0IPZ0_DIACI</name>
<dbReference type="AlphaFoldDB" id="A0A3Q0IPZ0"/>
<dbReference type="SUPFAM" id="SSF54373">
    <property type="entry name" value="FAD-linked reductases, C-terminal domain"/>
    <property type="match status" value="2"/>
</dbReference>
<evidence type="ECO:0000313" key="3">
    <source>
        <dbReference type="RefSeq" id="XP_026678359.1"/>
    </source>
</evidence>
<dbReference type="SUPFAM" id="SSF51905">
    <property type="entry name" value="FAD/NAD(P)-binding domain"/>
    <property type="match status" value="2"/>
</dbReference>
<dbReference type="STRING" id="121845.A0A3Q0IPZ0"/>
<reference evidence="3" key="1">
    <citation type="submission" date="2025-08" db="UniProtKB">
        <authorList>
            <consortium name="RefSeq"/>
        </authorList>
    </citation>
    <scope>IDENTIFICATION</scope>
</reference>
<dbReference type="Proteomes" id="UP000079169">
    <property type="component" value="Unplaced"/>
</dbReference>
<dbReference type="Gene3D" id="3.90.660.10">
    <property type="match status" value="2"/>
</dbReference>
<dbReference type="KEGG" id="dci:103507781"/>
<dbReference type="InterPro" id="IPR002937">
    <property type="entry name" value="Amino_oxidase"/>
</dbReference>
<evidence type="ECO:0000259" key="1">
    <source>
        <dbReference type="Pfam" id="PF01593"/>
    </source>
</evidence>
<dbReference type="PANTHER" id="PTHR10742">
    <property type="entry name" value="FLAVIN MONOAMINE OXIDASE"/>
    <property type="match status" value="1"/>
</dbReference>
<dbReference type="Pfam" id="PF01593">
    <property type="entry name" value="Amino_oxidase"/>
    <property type="match status" value="2"/>
</dbReference>
<dbReference type="Gene3D" id="3.50.50.60">
    <property type="entry name" value="FAD/NAD(P)-binding domain"/>
    <property type="match status" value="2"/>
</dbReference>
<keyword evidence="2" id="KW-1185">Reference proteome</keyword>
<dbReference type="PANTHER" id="PTHR10742:SF398">
    <property type="entry name" value="AMINE OXIDASE DOMAIN-CONTAINING PROTEIN-RELATED"/>
    <property type="match status" value="1"/>
</dbReference>
<dbReference type="GO" id="GO:0016491">
    <property type="term" value="F:oxidoreductase activity"/>
    <property type="evidence" value="ECO:0007669"/>
    <property type="project" value="InterPro"/>
</dbReference>
<dbReference type="InterPro" id="IPR036188">
    <property type="entry name" value="FAD/NAD-bd_sf"/>
</dbReference>
<feature type="domain" description="Amine oxidase" evidence="1">
    <location>
        <begin position="10"/>
        <end position="263"/>
    </location>
</feature>
<dbReference type="InterPro" id="IPR050281">
    <property type="entry name" value="Flavin_monoamine_oxidase"/>
</dbReference>
<dbReference type="RefSeq" id="XP_026678359.1">
    <property type="nucleotide sequence ID" value="XM_026822558.1"/>
</dbReference>
<feature type="domain" description="Amine oxidase" evidence="1">
    <location>
        <begin position="362"/>
        <end position="669"/>
    </location>
</feature>
<organism evidence="2 3">
    <name type="scientific">Diaphorina citri</name>
    <name type="common">Asian citrus psyllid</name>
    <dbReference type="NCBI Taxonomy" id="121845"/>
    <lineage>
        <taxon>Eukaryota</taxon>
        <taxon>Metazoa</taxon>
        <taxon>Ecdysozoa</taxon>
        <taxon>Arthropoda</taxon>
        <taxon>Hexapoda</taxon>
        <taxon>Insecta</taxon>
        <taxon>Pterygota</taxon>
        <taxon>Neoptera</taxon>
        <taxon>Paraneoptera</taxon>
        <taxon>Hemiptera</taxon>
        <taxon>Sternorrhyncha</taxon>
        <taxon>Psylloidea</taxon>
        <taxon>Psyllidae</taxon>
        <taxon>Diaphorininae</taxon>
        <taxon>Diaphorina</taxon>
    </lineage>
</organism>
<dbReference type="GeneID" id="103507781"/>
<evidence type="ECO:0000313" key="2">
    <source>
        <dbReference type="Proteomes" id="UP000079169"/>
    </source>
</evidence>
<protein>
    <submittedName>
        <fullName evidence="3">Uncharacterized protein LOC103507781</fullName>
    </submittedName>
</protein>
<accession>A0A3Q0IPZ0</accession>
<dbReference type="SUPFAM" id="SSF51971">
    <property type="entry name" value="Nucleotide-binding domain"/>
    <property type="match status" value="1"/>
</dbReference>
<proteinExistence type="predicted"/>
<sequence>MKQMPDQTPIDLTEKILLKREIEKINWEDSNAVVVTCADGSQYSAEKVLITVSLGVLKSKSDLFVPPLPPKKTNAIEGLFIGTVDKIFLKFAEKWWPDGNLGFNFFWTKEDENTLFREIGGVNGKPWLVDAFGFYLTTEDPLTFLGWVTGPSARYMETLTDEQVQIDVMKLFRHFLGSNYTIPEPVRCLKSNWGTHNYFKGSYSSRSLITEKLNTSAGDLAAPVTNEKGKPVLLFAGEATSDHHYSTVHGAIETGWREADRLLKSESHSRFENRVRFILCVSPRYSSCIAKDVVIVGAGMAGIGAALTFLQNGVTNFVLLEGTESILPEKHCMRNISPPHMVLICQEQSKFQIIDNSCTSLYNLSAKAWGQYEFCGGDDYINLTQGFSSVIDTMEKQIPSHLIRYQCPVEQILWRDSNDQVNDLCNGDTIDGNSIEKDTFTNGIGEEVEEIIVKCEDGTIYRTKHVVVTASLGYLKENQNRLFVPRLPQHWSQAISSMGFSSITKIFLVYDRPWWSAQDEGFQFIWSGPDPSFDPWLREITGFDILTTVPNVLLGWLGGSWAEEVEGMTEEEIGAECTRLLRHFTRQEVPRPVRVVRSSWSSNKYIRGAYSHTTTLCDELGITTHNLTKPVPLKQRNGIYFAGEALHEKYFSTTHGAYLSGAEQAEKILHELRVEPS</sequence>
<dbReference type="PaxDb" id="121845-A0A3Q0IPZ0"/>
<gene>
    <name evidence="3" type="primary">LOC103507781</name>
</gene>